<dbReference type="PANTHER" id="PTHR11157:SF156">
    <property type="entry name" value="FATTY ACID ELONGATION PROTEIN 4-RELATED"/>
    <property type="match status" value="1"/>
</dbReference>
<keyword evidence="3 11" id="KW-0444">Lipid biosynthesis</keyword>
<dbReference type="PANTHER" id="PTHR11157">
    <property type="entry name" value="FATTY ACID ACYL TRANSFERASE-RELATED"/>
    <property type="match status" value="1"/>
</dbReference>
<keyword evidence="9 11" id="KW-0472">Membrane</keyword>
<dbReference type="GO" id="GO:0030148">
    <property type="term" value="P:sphingolipid biosynthetic process"/>
    <property type="evidence" value="ECO:0007669"/>
    <property type="project" value="TreeGrafter"/>
</dbReference>
<accession>A0A915AXM2</accession>
<protein>
    <recommendedName>
        <fullName evidence="11">Elongation of very long chain fatty acids protein</fullName>
        <ecNumber evidence="11">2.3.1.199</ecNumber>
    </recommendedName>
    <alternativeName>
        <fullName evidence="11">Very-long-chain 3-oxoacyl-CoA synthase</fullName>
    </alternativeName>
</protein>
<dbReference type="GO" id="GO:0019367">
    <property type="term" value="P:fatty acid elongation, saturated fatty acid"/>
    <property type="evidence" value="ECO:0007669"/>
    <property type="project" value="TreeGrafter"/>
</dbReference>
<feature type="signal peptide" evidence="12">
    <location>
        <begin position="1"/>
        <end position="19"/>
    </location>
</feature>
<comment type="pathway">
    <text evidence="2">Lipid metabolism; fatty acid biosynthesis.</text>
</comment>
<dbReference type="WBParaSite" id="PgR019_g118_t03">
    <property type="protein sequence ID" value="PgR019_g118_t03"/>
    <property type="gene ID" value="PgR019_g118"/>
</dbReference>
<feature type="transmembrane region" description="Helical" evidence="11">
    <location>
        <begin position="293"/>
        <end position="312"/>
    </location>
</feature>
<reference evidence="14" key="1">
    <citation type="submission" date="2022-11" db="UniProtKB">
        <authorList>
            <consortium name="WormBaseParasite"/>
        </authorList>
    </citation>
    <scope>IDENTIFICATION</scope>
</reference>
<sequence>MTDHLSVFLFGRMIRLLTAENFSVPGYLNMKTMRYALSTIYYHLKQINEFDVYANNSTHSLHNNYVYKFALPFERIDDHIGSTLLLQRNWYHSITISIVYFILIKFIQRKMRDREAFNLRIPLFFWNASLAIFSLFGFLRYSEEVFYSVTVLGMYKSLCYTIHTNGVAAFWALLFALSKLVELGDTLFIVLRKKPLIFLHYYHHVAVLICAAHSGAEHAAPGRFFVCMNFFVHAIMYSYYASTAYGFRPSRLIAMTLTTLQITQMLGGLTIVYLVYNIKTKTDLPCQQSMGNLLLSFIIYTTFAALFIQFYIKNYFISPKRQQKKID</sequence>
<proteinExistence type="inferred from homology"/>
<feature type="chain" id="PRO_5037540973" description="Elongation of very long chain fatty acids protein" evidence="12">
    <location>
        <begin position="20"/>
        <end position="327"/>
    </location>
</feature>
<keyword evidence="13" id="KW-1185">Reference proteome</keyword>
<keyword evidence="10 11" id="KW-0275">Fatty acid biosynthesis</keyword>
<evidence type="ECO:0000256" key="10">
    <source>
        <dbReference type="ARBA" id="ARBA00023160"/>
    </source>
</evidence>
<evidence type="ECO:0000256" key="9">
    <source>
        <dbReference type="ARBA" id="ARBA00023136"/>
    </source>
</evidence>
<feature type="transmembrane region" description="Helical" evidence="11">
    <location>
        <begin position="198"/>
        <end position="216"/>
    </location>
</feature>
<dbReference type="Pfam" id="PF01151">
    <property type="entry name" value="ELO"/>
    <property type="match status" value="1"/>
</dbReference>
<evidence type="ECO:0000313" key="13">
    <source>
        <dbReference type="Proteomes" id="UP000887569"/>
    </source>
</evidence>
<evidence type="ECO:0000256" key="12">
    <source>
        <dbReference type="SAM" id="SignalP"/>
    </source>
</evidence>
<keyword evidence="4 11" id="KW-0808">Transferase</keyword>
<feature type="transmembrane region" description="Helical" evidence="11">
    <location>
        <begin position="252"/>
        <end position="273"/>
    </location>
</feature>
<evidence type="ECO:0000256" key="5">
    <source>
        <dbReference type="ARBA" id="ARBA00022692"/>
    </source>
</evidence>
<evidence type="ECO:0000256" key="8">
    <source>
        <dbReference type="ARBA" id="ARBA00023098"/>
    </source>
</evidence>
<feature type="transmembrane region" description="Helical" evidence="11">
    <location>
        <begin position="119"/>
        <end position="140"/>
    </location>
</feature>
<dbReference type="GO" id="GO:0009922">
    <property type="term" value="F:fatty acid elongase activity"/>
    <property type="evidence" value="ECO:0007669"/>
    <property type="project" value="UniProtKB-EC"/>
</dbReference>
<dbReference type="InterPro" id="IPR030457">
    <property type="entry name" value="ELO_CS"/>
</dbReference>
<keyword evidence="8 11" id="KW-0443">Lipid metabolism</keyword>
<dbReference type="EC" id="2.3.1.199" evidence="11"/>
<comment type="subcellular location">
    <subcellularLocation>
        <location evidence="1">Membrane</location>
        <topology evidence="1">Multi-pass membrane protein</topology>
    </subcellularLocation>
</comment>
<evidence type="ECO:0000256" key="1">
    <source>
        <dbReference type="ARBA" id="ARBA00004141"/>
    </source>
</evidence>
<evidence type="ECO:0000256" key="11">
    <source>
        <dbReference type="RuleBase" id="RU361115"/>
    </source>
</evidence>
<comment type="catalytic activity">
    <reaction evidence="11">
        <text>a very-long-chain acyl-CoA + malonyl-CoA + H(+) = a very-long-chain 3-oxoacyl-CoA + CO2 + CoA</text>
        <dbReference type="Rhea" id="RHEA:32727"/>
        <dbReference type="ChEBI" id="CHEBI:15378"/>
        <dbReference type="ChEBI" id="CHEBI:16526"/>
        <dbReference type="ChEBI" id="CHEBI:57287"/>
        <dbReference type="ChEBI" id="CHEBI:57384"/>
        <dbReference type="ChEBI" id="CHEBI:90725"/>
        <dbReference type="ChEBI" id="CHEBI:90736"/>
        <dbReference type="EC" id="2.3.1.199"/>
    </reaction>
</comment>
<keyword evidence="7 11" id="KW-1133">Transmembrane helix</keyword>
<evidence type="ECO:0000256" key="6">
    <source>
        <dbReference type="ARBA" id="ARBA00022832"/>
    </source>
</evidence>
<dbReference type="PROSITE" id="PS01188">
    <property type="entry name" value="ELO"/>
    <property type="match status" value="1"/>
</dbReference>
<evidence type="ECO:0000313" key="14">
    <source>
        <dbReference type="WBParaSite" id="PgR019_g118_t03"/>
    </source>
</evidence>
<dbReference type="GO" id="GO:0034626">
    <property type="term" value="P:fatty acid elongation, polyunsaturated fatty acid"/>
    <property type="evidence" value="ECO:0007669"/>
    <property type="project" value="TreeGrafter"/>
</dbReference>
<evidence type="ECO:0000256" key="4">
    <source>
        <dbReference type="ARBA" id="ARBA00022679"/>
    </source>
</evidence>
<keyword evidence="5 11" id="KW-0812">Transmembrane</keyword>
<dbReference type="GO" id="GO:0034625">
    <property type="term" value="P:fatty acid elongation, monounsaturated fatty acid"/>
    <property type="evidence" value="ECO:0007669"/>
    <property type="project" value="TreeGrafter"/>
</dbReference>
<dbReference type="GO" id="GO:0005789">
    <property type="term" value="C:endoplasmic reticulum membrane"/>
    <property type="evidence" value="ECO:0007669"/>
    <property type="project" value="TreeGrafter"/>
</dbReference>
<evidence type="ECO:0000256" key="2">
    <source>
        <dbReference type="ARBA" id="ARBA00005194"/>
    </source>
</evidence>
<evidence type="ECO:0000256" key="3">
    <source>
        <dbReference type="ARBA" id="ARBA00022516"/>
    </source>
</evidence>
<comment type="similarity">
    <text evidence="11">Belongs to the ELO family.</text>
</comment>
<dbReference type="AlphaFoldDB" id="A0A915AXM2"/>
<keyword evidence="12" id="KW-0732">Signal</keyword>
<dbReference type="GO" id="GO:0042761">
    <property type="term" value="P:very long-chain fatty acid biosynthetic process"/>
    <property type="evidence" value="ECO:0007669"/>
    <property type="project" value="TreeGrafter"/>
</dbReference>
<name>A0A915AXM2_PARUN</name>
<dbReference type="Proteomes" id="UP000887569">
    <property type="component" value="Unplaced"/>
</dbReference>
<feature type="transmembrane region" description="Helical" evidence="11">
    <location>
        <begin position="222"/>
        <end position="240"/>
    </location>
</feature>
<evidence type="ECO:0000256" key="7">
    <source>
        <dbReference type="ARBA" id="ARBA00022989"/>
    </source>
</evidence>
<feature type="transmembrane region" description="Helical" evidence="11">
    <location>
        <begin position="160"/>
        <end position="177"/>
    </location>
</feature>
<organism evidence="13 14">
    <name type="scientific">Parascaris univalens</name>
    <name type="common">Nematode worm</name>
    <dbReference type="NCBI Taxonomy" id="6257"/>
    <lineage>
        <taxon>Eukaryota</taxon>
        <taxon>Metazoa</taxon>
        <taxon>Ecdysozoa</taxon>
        <taxon>Nematoda</taxon>
        <taxon>Chromadorea</taxon>
        <taxon>Rhabditida</taxon>
        <taxon>Spirurina</taxon>
        <taxon>Ascaridomorpha</taxon>
        <taxon>Ascaridoidea</taxon>
        <taxon>Ascarididae</taxon>
        <taxon>Parascaris</taxon>
    </lineage>
</organism>
<keyword evidence="6 11" id="KW-0276">Fatty acid metabolism</keyword>
<feature type="transmembrane region" description="Helical" evidence="11">
    <location>
        <begin position="90"/>
        <end position="107"/>
    </location>
</feature>
<dbReference type="InterPro" id="IPR002076">
    <property type="entry name" value="ELO_fam"/>
</dbReference>